<evidence type="ECO:0000313" key="2">
    <source>
        <dbReference type="EMBL" id="CAE0054542.1"/>
    </source>
</evidence>
<dbReference type="PANTHER" id="PTHR43397:SF1">
    <property type="entry name" value="ERGOTHIONEINE BIOSYNTHESIS PROTEIN 1"/>
    <property type="match status" value="1"/>
</dbReference>
<name>A0A7S2ZYJ9_9RHOD</name>
<feature type="domain" description="Sulfatase-modifying factor enzyme-like" evidence="1">
    <location>
        <begin position="177"/>
        <end position="444"/>
    </location>
</feature>
<proteinExistence type="predicted"/>
<dbReference type="SUPFAM" id="SSF56436">
    <property type="entry name" value="C-type lectin-like"/>
    <property type="match status" value="1"/>
</dbReference>
<dbReference type="AlphaFoldDB" id="A0A7S2ZYJ9"/>
<evidence type="ECO:0000259" key="1">
    <source>
        <dbReference type="Pfam" id="PF03781"/>
    </source>
</evidence>
<dbReference type="Pfam" id="PF03781">
    <property type="entry name" value="FGE-sulfatase"/>
    <property type="match status" value="1"/>
</dbReference>
<dbReference type="InterPro" id="IPR005532">
    <property type="entry name" value="SUMF_dom"/>
</dbReference>
<dbReference type="InterPro" id="IPR051128">
    <property type="entry name" value="EgtD_Methyltrsf_superfamily"/>
</dbReference>
<accession>A0A7S2ZYJ9</accession>
<dbReference type="Gene3D" id="3.90.1580.10">
    <property type="entry name" value="paralog of FGE (formylglycine-generating enzyme)"/>
    <property type="match status" value="1"/>
</dbReference>
<dbReference type="PANTHER" id="PTHR43397">
    <property type="entry name" value="ERGOTHIONEINE BIOSYNTHESIS PROTEIN 1"/>
    <property type="match status" value="1"/>
</dbReference>
<sequence>MTLSVEERFENSWSLADNIFHDRLREEAAVEKPINLRNPFLFYEGHLPSFLFTRAMKALNVESFNPDYDYMFQRGIDPDVDDPTKCHDHPEMPPQWPERSRVVEYRNRVRETLRDNDRMHQLDSMGMADMSIEHDLMHIETLLYMVLQLDKKFKRWSRVEVDAAKPLLHRISGEDFPDYVRIPEGTAKLGRNRETKKQQWGWDNEFGELEVQVNSFEASTLPVTVGEYVEFMRAGGYNRESLWQEEDWKWRKRESLSHPKCLIPKSDSAGEWEYLTIHCTMTIEEARDLPIYVSLGEARAYAAWKGKRLPTEAEWHRMAFARPGDGEETDYPWGDEKPVAGVHGNFGFKYWIPVGVGRFPAGKSAFGVLDLVGNGWELTDTPFEPFPGFEVDPDYPGYSSDFFEGKHFVLKGGSWATETQLIRKTFRNWYQRNYPYVFSKFRLVSY</sequence>
<dbReference type="EMBL" id="HBHW01029138">
    <property type="protein sequence ID" value="CAE0054542.1"/>
    <property type="molecule type" value="Transcribed_RNA"/>
</dbReference>
<organism evidence="2">
    <name type="scientific">Rhodosorus marinus</name>
    <dbReference type="NCBI Taxonomy" id="101924"/>
    <lineage>
        <taxon>Eukaryota</taxon>
        <taxon>Rhodophyta</taxon>
        <taxon>Stylonematophyceae</taxon>
        <taxon>Stylonematales</taxon>
        <taxon>Stylonemataceae</taxon>
        <taxon>Rhodosorus</taxon>
    </lineage>
</organism>
<dbReference type="InterPro" id="IPR042095">
    <property type="entry name" value="SUMF_sf"/>
</dbReference>
<dbReference type="InterPro" id="IPR016187">
    <property type="entry name" value="CTDL_fold"/>
</dbReference>
<reference evidence="2" key="1">
    <citation type="submission" date="2021-01" db="EMBL/GenBank/DDBJ databases">
        <authorList>
            <person name="Corre E."/>
            <person name="Pelletier E."/>
            <person name="Niang G."/>
            <person name="Scheremetjew M."/>
            <person name="Finn R."/>
            <person name="Kale V."/>
            <person name="Holt S."/>
            <person name="Cochrane G."/>
            <person name="Meng A."/>
            <person name="Brown T."/>
            <person name="Cohen L."/>
        </authorList>
    </citation>
    <scope>NUCLEOTIDE SEQUENCE</scope>
    <source>
        <strain evidence="2">CCMP 769</strain>
    </source>
</reference>
<gene>
    <name evidence="2" type="ORF">RMAR00112_LOCUS22571</name>
</gene>
<protein>
    <recommendedName>
        <fullName evidence="1">Sulfatase-modifying factor enzyme-like domain-containing protein</fullName>
    </recommendedName>
</protein>